<keyword evidence="3" id="KW-1185">Reference proteome</keyword>
<accession>A0A7W8JW98</accession>
<dbReference type="EMBL" id="JACHFL010000004">
    <property type="protein sequence ID" value="MBB5362829.1"/>
    <property type="molecule type" value="Genomic_DNA"/>
</dbReference>
<dbReference type="Proteomes" id="UP000552709">
    <property type="component" value="Unassembled WGS sequence"/>
</dbReference>
<evidence type="ECO:0000313" key="3">
    <source>
        <dbReference type="Proteomes" id="UP000552709"/>
    </source>
</evidence>
<proteinExistence type="predicted"/>
<sequence length="125" mass="13113">MTTASIAQHVRDVQLALGSLELERIERSLAPPFGASVALLGCISGPRIKSPAARPGEWPAVPASARVRGLSEKNMSVEPPASRLVQPFVARTLGPETNTTGAVQAERRSVLTPAAAPQMAMEPHA</sequence>
<protein>
    <submittedName>
        <fullName evidence="2">Uncharacterized protein</fullName>
    </submittedName>
</protein>
<evidence type="ECO:0000256" key="1">
    <source>
        <dbReference type="SAM" id="MobiDB-lite"/>
    </source>
</evidence>
<name>A0A7W8JW98_9DEIO</name>
<organism evidence="2 3">
    <name type="scientific">Deinococcus humi</name>
    <dbReference type="NCBI Taxonomy" id="662880"/>
    <lineage>
        <taxon>Bacteria</taxon>
        <taxon>Thermotogati</taxon>
        <taxon>Deinococcota</taxon>
        <taxon>Deinococci</taxon>
        <taxon>Deinococcales</taxon>
        <taxon>Deinococcaceae</taxon>
        <taxon>Deinococcus</taxon>
    </lineage>
</organism>
<comment type="caution">
    <text evidence="2">The sequence shown here is derived from an EMBL/GenBank/DDBJ whole genome shotgun (WGS) entry which is preliminary data.</text>
</comment>
<reference evidence="2 3" key="1">
    <citation type="submission" date="2020-08" db="EMBL/GenBank/DDBJ databases">
        <title>Genomic Encyclopedia of Type Strains, Phase IV (KMG-IV): sequencing the most valuable type-strain genomes for metagenomic binning, comparative biology and taxonomic classification.</title>
        <authorList>
            <person name="Goeker M."/>
        </authorList>
    </citation>
    <scope>NUCLEOTIDE SEQUENCE [LARGE SCALE GENOMIC DNA]</scope>
    <source>
        <strain evidence="2 3">DSM 27939</strain>
    </source>
</reference>
<evidence type="ECO:0000313" key="2">
    <source>
        <dbReference type="EMBL" id="MBB5362829.1"/>
    </source>
</evidence>
<dbReference type="AlphaFoldDB" id="A0A7W8JW98"/>
<gene>
    <name evidence="2" type="ORF">HNQ08_001927</name>
</gene>
<feature type="region of interest" description="Disordered" evidence="1">
    <location>
        <begin position="93"/>
        <end position="125"/>
    </location>
</feature>